<feature type="compositionally biased region" description="Basic and acidic residues" evidence="1">
    <location>
        <begin position="909"/>
        <end position="919"/>
    </location>
</feature>
<evidence type="ECO:0000313" key="3">
    <source>
        <dbReference type="Proteomes" id="UP000305948"/>
    </source>
</evidence>
<feature type="region of interest" description="Disordered" evidence="1">
    <location>
        <begin position="50"/>
        <end position="83"/>
    </location>
</feature>
<dbReference type="AlphaFoldDB" id="A0A5C3NB35"/>
<feature type="compositionally biased region" description="Polar residues" evidence="1">
    <location>
        <begin position="578"/>
        <end position="590"/>
    </location>
</feature>
<feature type="compositionally biased region" description="Low complexity" evidence="1">
    <location>
        <begin position="548"/>
        <end position="567"/>
    </location>
</feature>
<sequence>MTEANFKTLPSSTTEPVHPAIGTVPVPPVTFETFRFTTIGKPPSLLTRFSDADSELLYPPASPDNEEMEASEQEMDVKEAKPLSRLSLLETLGNPAAGDPALSSDSGIHPVSQLRSSLPSFLASDSASPQTRTRTAETNAASQPSYPAATTAIGQTVFLATHTDDSQHPISPVNQSHVPSMIADDSDLNDWGSSNSNIPSLPTRTAPGLAADAVVDPVGNEVAQSTLIAALTPFKQEIAKQADGWTALYAQVQIRQGEVCALADQVSQTLEEYKHKFLEYRDAVDNLDREHNVSVVNDDVLKKVALAAIEEYKKQVDQALRAQRLQEKRRLADLAAAETRRLEEEQHHVAEAEARALAEERERAAEAAAAAAQVEASKVAEEYRQAELAEAAQRKLEEERRAAELRALDEQRKDEETAAREREAVREKEEAENQRRAAEYEARRAAMEAERNREADAQAARIRERLAKEKQKLEKSVSQTPSKVIPLQDLPLAPVLSSSAVAASTSERVSSDSVAPAITTSTGAQSPASAASLTPNSMAIRPLPVHMGSRLSAAAPSPPSKTSAAGGFVPAQTEAGKTVSTDMPFSSIQLASEAKRASASTQVPGAGNVPAQDGPNTPTRSSAVSQQQTKMATKKAQDQAGGSKVIVKSEPDAPTPPATLPKKANQAKKVAKKAKQVPSIKTDVSVKREASQSTGPAVGRAPPAQVPASPAQPQAVMQQTHGSLPNASRSSGTRASASSSSAAVPSSVETARKGSNTRTSTAASPVSAEAPVFRLTHPLPPHPATPLAEPMRRPQSLKDTVPSGENSDASGEPTSASGSRGQQTSTESKKQKKRAAMDHYSPPPRDGGWAQEDMGPRTPPLLPPSDRWSPGRGDHYSPPPPQRDPILPPYIAGKRPREYDPWSPDEDDLPPRQRPRYEDGPSYAESAATPPSRRPRISIRRLRYGAPLDRELEEKYLESRYRDYDPRPYGNRGRPPTPPPYRDDRPPSPYHHRDTGHMSSYYRDAGPLPPHPYRDGHDPAQLHRDDPIAPWYPRGEIQHPYGDYRPVAQPPASPPAAASSGTSTNRGGKRKVAEAAQEESGPVTPPESDHPSLLNRLSNPSRGQPRTSGKNQRAAGSLSARVGGRAGASKPLLNRIKMA</sequence>
<proteinExistence type="predicted"/>
<feature type="region of interest" description="Disordered" evidence="1">
    <location>
        <begin position="407"/>
        <end position="1139"/>
    </location>
</feature>
<name>A0A5C3NB35_9AGAM</name>
<feature type="compositionally biased region" description="Basic residues" evidence="1">
    <location>
        <begin position="665"/>
        <end position="675"/>
    </location>
</feature>
<dbReference type="EMBL" id="ML213507">
    <property type="protein sequence ID" value="TFK53656.1"/>
    <property type="molecule type" value="Genomic_DNA"/>
</dbReference>
<feature type="compositionally biased region" description="Basic residues" evidence="1">
    <location>
        <begin position="933"/>
        <end position="943"/>
    </location>
</feature>
<protein>
    <submittedName>
        <fullName evidence="2">Uncharacterized protein</fullName>
    </submittedName>
</protein>
<feature type="region of interest" description="Disordered" evidence="1">
    <location>
        <begin position="1"/>
        <end position="23"/>
    </location>
</feature>
<feature type="compositionally biased region" description="Low complexity" evidence="1">
    <location>
        <begin position="727"/>
        <end position="749"/>
    </location>
</feature>
<accession>A0A5C3NB35</accession>
<feature type="compositionally biased region" description="Basic and acidic residues" evidence="1">
    <location>
        <begin position="948"/>
        <end position="966"/>
    </location>
</feature>
<feature type="compositionally biased region" description="Basic and acidic residues" evidence="1">
    <location>
        <begin position="981"/>
        <end position="996"/>
    </location>
</feature>
<feature type="compositionally biased region" description="Polar residues" evidence="1">
    <location>
        <begin position="1095"/>
        <end position="1111"/>
    </location>
</feature>
<evidence type="ECO:0000256" key="1">
    <source>
        <dbReference type="SAM" id="MobiDB-lite"/>
    </source>
</evidence>
<feature type="compositionally biased region" description="Basic and acidic residues" evidence="1">
    <location>
        <begin position="407"/>
        <end position="475"/>
    </location>
</feature>
<feature type="region of interest" description="Disordered" evidence="1">
    <location>
        <begin position="121"/>
        <end position="145"/>
    </location>
</feature>
<feature type="compositionally biased region" description="Polar residues" evidence="1">
    <location>
        <begin position="753"/>
        <end position="764"/>
    </location>
</feature>
<keyword evidence="3" id="KW-1185">Reference proteome</keyword>
<gene>
    <name evidence="2" type="ORF">OE88DRAFT_1655877</name>
</gene>
<feature type="compositionally biased region" description="Low complexity" evidence="1">
    <location>
        <begin position="701"/>
        <end position="719"/>
    </location>
</feature>
<dbReference type="STRING" id="5364.A0A5C3NB35"/>
<feature type="compositionally biased region" description="Polar residues" evidence="1">
    <location>
        <begin position="518"/>
        <end position="537"/>
    </location>
</feature>
<reference evidence="2 3" key="1">
    <citation type="journal article" date="2019" name="Nat. Ecol. Evol.">
        <title>Megaphylogeny resolves global patterns of mushroom evolution.</title>
        <authorList>
            <person name="Varga T."/>
            <person name="Krizsan K."/>
            <person name="Foldi C."/>
            <person name="Dima B."/>
            <person name="Sanchez-Garcia M."/>
            <person name="Sanchez-Ramirez S."/>
            <person name="Szollosi G.J."/>
            <person name="Szarkandi J.G."/>
            <person name="Papp V."/>
            <person name="Albert L."/>
            <person name="Andreopoulos W."/>
            <person name="Angelini C."/>
            <person name="Antonin V."/>
            <person name="Barry K.W."/>
            <person name="Bougher N.L."/>
            <person name="Buchanan P."/>
            <person name="Buyck B."/>
            <person name="Bense V."/>
            <person name="Catcheside P."/>
            <person name="Chovatia M."/>
            <person name="Cooper J."/>
            <person name="Damon W."/>
            <person name="Desjardin D."/>
            <person name="Finy P."/>
            <person name="Geml J."/>
            <person name="Haridas S."/>
            <person name="Hughes K."/>
            <person name="Justo A."/>
            <person name="Karasinski D."/>
            <person name="Kautmanova I."/>
            <person name="Kiss B."/>
            <person name="Kocsube S."/>
            <person name="Kotiranta H."/>
            <person name="LaButti K.M."/>
            <person name="Lechner B.E."/>
            <person name="Liimatainen K."/>
            <person name="Lipzen A."/>
            <person name="Lukacs Z."/>
            <person name="Mihaltcheva S."/>
            <person name="Morgado L.N."/>
            <person name="Niskanen T."/>
            <person name="Noordeloos M.E."/>
            <person name="Ohm R.A."/>
            <person name="Ortiz-Santana B."/>
            <person name="Ovrebo C."/>
            <person name="Racz N."/>
            <person name="Riley R."/>
            <person name="Savchenko A."/>
            <person name="Shiryaev A."/>
            <person name="Soop K."/>
            <person name="Spirin V."/>
            <person name="Szebenyi C."/>
            <person name="Tomsovsky M."/>
            <person name="Tulloss R.E."/>
            <person name="Uehling J."/>
            <person name="Grigoriev I.V."/>
            <person name="Vagvolgyi C."/>
            <person name="Papp T."/>
            <person name="Martin F.M."/>
            <person name="Miettinen O."/>
            <person name="Hibbett D.S."/>
            <person name="Nagy L.G."/>
        </authorList>
    </citation>
    <scope>NUCLEOTIDE SEQUENCE [LARGE SCALE GENOMIC DNA]</scope>
    <source>
        <strain evidence="2 3">OMC1185</strain>
    </source>
</reference>
<feature type="compositionally biased region" description="Polar residues" evidence="1">
    <location>
        <begin position="614"/>
        <end position="625"/>
    </location>
</feature>
<feature type="compositionally biased region" description="Low complexity" evidence="1">
    <location>
        <begin position="495"/>
        <end position="508"/>
    </location>
</feature>
<organism evidence="2 3">
    <name type="scientific">Heliocybe sulcata</name>
    <dbReference type="NCBI Taxonomy" id="5364"/>
    <lineage>
        <taxon>Eukaryota</taxon>
        <taxon>Fungi</taxon>
        <taxon>Dikarya</taxon>
        <taxon>Basidiomycota</taxon>
        <taxon>Agaricomycotina</taxon>
        <taxon>Agaricomycetes</taxon>
        <taxon>Gloeophyllales</taxon>
        <taxon>Gloeophyllaceae</taxon>
        <taxon>Heliocybe</taxon>
    </lineage>
</organism>
<dbReference type="Proteomes" id="UP000305948">
    <property type="component" value="Unassembled WGS sequence"/>
</dbReference>
<feature type="compositionally biased region" description="Pro residues" evidence="1">
    <location>
        <begin position="877"/>
        <end position="888"/>
    </location>
</feature>
<feature type="compositionally biased region" description="Polar residues" evidence="1">
    <location>
        <begin position="803"/>
        <end position="821"/>
    </location>
</feature>
<evidence type="ECO:0000313" key="2">
    <source>
        <dbReference type="EMBL" id="TFK53656.1"/>
    </source>
</evidence>
<feature type="compositionally biased region" description="Acidic residues" evidence="1">
    <location>
        <begin position="64"/>
        <end position="74"/>
    </location>
</feature>
<feature type="compositionally biased region" description="Basic and acidic residues" evidence="1">
    <location>
        <begin position="1012"/>
        <end position="1027"/>
    </location>
</feature>
<dbReference type="OrthoDB" id="10689087at2759"/>